<evidence type="ECO:0000259" key="7">
    <source>
        <dbReference type="PROSITE" id="PS50868"/>
    </source>
</evidence>
<evidence type="ECO:0000256" key="3">
    <source>
        <dbReference type="ARBA" id="ARBA00022603"/>
    </source>
</evidence>
<dbReference type="InterPro" id="IPR001214">
    <property type="entry name" value="SET_dom"/>
</dbReference>
<dbReference type="SMART" id="SM00317">
    <property type="entry name" value="SET"/>
    <property type="match status" value="1"/>
</dbReference>
<feature type="domain" description="Post-SET" evidence="7">
    <location>
        <begin position="127"/>
        <end position="143"/>
    </location>
</feature>
<sequence length="161" mass="17954">MRRIAVRHSPIHGRGVFAAATIPVGDLILEYKGEIISAKEAQRRYERSAAEDGHTFFFGLDDGRMIDGAQGGNSARWINHSCAPNCEAEQEGDRIFIRATRKVEEGAEIFIDYALDVEGRRTAALKRLYTCRCGARHCRGTMLDARRQATCYEAHLAQGDP</sequence>
<keyword evidence="5" id="KW-0949">S-adenosyl-L-methionine</keyword>
<comment type="caution">
    <text evidence="8">The sequence shown here is derived from an EMBL/GenBank/DDBJ whole genome shotgun (WGS) entry which is preliminary data.</text>
</comment>
<dbReference type="PROSITE" id="PS50868">
    <property type="entry name" value="POST_SET"/>
    <property type="match status" value="1"/>
</dbReference>
<accession>A0A158L4H3</accession>
<dbReference type="Gene3D" id="2.170.270.10">
    <property type="entry name" value="SET domain"/>
    <property type="match status" value="1"/>
</dbReference>
<evidence type="ECO:0000313" key="8">
    <source>
        <dbReference type="EMBL" id="SAL87879.1"/>
    </source>
</evidence>
<protein>
    <submittedName>
        <fullName evidence="8">Nuclear protein SET</fullName>
    </submittedName>
</protein>
<keyword evidence="4" id="KW-0808">Transferase</keyword>
<dbReference type="AlphaFoldDB" id="A0A158L4H3"/>
<dbReference type="OrthoDB" id="9790349at2"/>
<dbReference type="GO" id="GO:0008168">
    <property type="term" value="F:methyltransferase activity"/>
    <property type="evidence" value="ECO:0007669"/>
    <property type="project" value="UniProtKB-KW"/>
</dbReference>
<gene>
    <name evidence="8" type="ORF">AWB74_08302</name>
</gene>
<dbReference type="EMBL" id="FCOM02000105">
    <property type="protein sequence ID" value="SAL87879.1"/>
    <property type="molecule type" value="Genomic_DNA"/>
</dbReference>
<name>A0A158L4H3_9BURK</name>
<organism evidence="8 9">
    <name type="scientific">Caballeronia arvi</name>
    <dbReference type="NCBI Taxonomy" id="1777135"/>
    <lineage>
        <taxon>Bacteria</taxon>
        <taxon>Pseudomonadati</taxon>
        <taxon>Pseudomonadota</taxon>
        <taxon>Betaproteobacteria</taxon>
        <taxon>Burkholderiales</taxon>
        <taxon>Burkholderiaceae</taxon>
        <taxon>Caballeronia</taxon>
    </lineage>
</organism>
<dbReference type="Proteomes" id="UP000055019">
    <property type="component" value="Unassembled WGS sequence"/>
</dbReference>
<evidence type="ECO:0000256" key="4">
    <source>
        <dbReference type="ARBA" id="ARBA00022679"/>
    </source>
</evidence>
<dbReference type="PANTHER" id="PTHR22884">
    <property type="entry name" value="SET DOMAIN PROTEINS"/>
    <property type="match status" value="1"/>
</dbReference>
<evidence type="ECO:0000313" key="9">
    <source>
        <dbReference type="Proteomes" id="UP000055019"/>
    </source>
</evidence>
<evidence type="ECO:0000256" key="1">
    <source>
        <dbReference type="ARBA" id="ARBA00004286"/>
    </source>
</evidence>
<dbReference type="InterPro" id="IPR050777">
    <property type="entry name" value="SET2_Histone-Lys_MeTrsfase"/>
</dbReference>
<dbReference type="InterPro" id="IPR046341">
    <property type="entry name" value="SET_dom_sf"/>
</dbReference>
<feature type="domain" description="SET" evidence="6">
    <location>
        <begin position="2"/>
        <end position="114"/>
    </location>
</feature>
<keyword evidence="2" id="KW-0158">Chromosome</keyword>
<dbReference type="GO" id="GO:0005694">
    <property type="term" value="C:chromosome"/>
    <property type="evidence" value="ECO:0007669"/>
    <property type="project" value="UniProtKB-SubCell"/>
</dbReference>
<evidence type="ECO:0000256" key="5">
    <source>
        <dbReference type="ARBA" id="ARBA00022691"/>
    </source>
</evidence>
<dbReference type="SUPFAM" id="SSF82199">
    <property type="entry name" value="SET domain"/>
    <property type="match status" value="1"/>
</dbReference>
<dbReference type="Pfam" id="PF00856">
    <property type="entry name" value="SET"/>
    <property type="match status" value="1"/>
</dbReference>
<evidence type="ECO:0000259" key="6">
    <source>
        <dbReference type="PROSITE" id="PS50280"/>
    </source>
</evidence>
<keyword evidence="3" id="KW-0489">Methyltransferase</keyword>
<dbReference type="PROSITE" id="PS50280">
    <property type="entry name" value="SET"/>
    <property type="match status" value="1"/>
</dbReference>
<evidence type="ECO:0000256" key="2">
    <source>
        <dbReference type="ARBA" id="ARBA00022454"/>
    </source>
</evidence>
<proteinExistence type="predicted"/>
<dbReference type="InterPro" id="IPR003616">
    <property type="entry name" value="Post-SET_dom"/>
</dbReference>
<dbReference type="GO" id="GO:0032259">
    <property type="term" value="P:methylation"/>
    <property type="evidence" value="ECO:0007669"/>
    <property type="project" value="UniProtKB-KW"/>
</dbReference>
<reference evidence="8" key="1">
    <citation type="submission" date="2016-01" db="EMBL/GenBank/DDBJ databases">
        <authorList>
            <person name="Peeters C."/>
        </authorList>
    </citation>
    <scope>NUCLEOTIDE SEQUENCE [LARGE SCALE GENOMIC DNA]</scope>
    <source>
        <strain evidence="8">LMG 29317</strain>
    </source>
</reference>
<comment type="subcellular location">
    <subcellularLocation>
        <location evidence="1">Chromosome</location>
    </subcellularLocation>
</comment>
<dbReference type="RefSeq" id="WP_061152384.1">
    <property type="nucleotide sequence ID" value="NZ_FCOM02000105.1"/>
</dbReference>
<keyword evidence="9" id="KW-1185">Reference proteome</keyword>